<name>A0A176YA74_9BRAD</name>
<dbReference type="GO" id="GO:0032259">
    <property type="term" value="P:methylation"/>
    <property type="evidence" value="ECO:0007669"/>
    <property type="project" value="UniProtKB-KW"/>
</dbReference>
<dbReference type="AlphaFoldDB" id="A0A176YA74"/>
<dbReference type="GO" id="GO:0003838">
    <property type="term" value="F:sterol 24-C-methyltransferase activity"/>
    <property type="evidence" value="ECO:0007669"/>
    <property type="project" value="TreeGrafter"/>
</dbReference>
<feature type="domain" description="Methyltransferase" evidence="2">
    <location>
        <begin position="40"/>
        <end position="136"/>
    </location>
</feature>
<dbReference type="InterPro" id="IPR029063">
    <property type="entry name" value="SAM-dependent_MTases_sf"/>
</dbReference>
<reference evidence="3 4" key="1">
    <citation type="submission" date="2016-03" db="EMBL/GenBank/DDBJ databases">
        <title>Draft Genome Sequence of the Strain BR 10245 (Bradyrhizobium sp.) isolated from nodules of Centrolobium paraense.</title>
        <authorList>
            <person name="Simoes-Araujo J.L.Sr."/>
            <person name="Barauna A.C."/>
            <person name="Silva K."/>
            <person name="Zilli J.E."/>
        </authorList>
    </citation>
    <scope>NUCLEOTIDE SEQUENCE [LARGE SCALE GENOMIC DNA]</scope>
    <source>
        <strain evidence="3 4">BR 10245</strain>
    </source>
</reference>
<dbReference type="EMBL" id="LUUB01000120">
    <property type="protein sequence ID" value="OAE99054.1"/>
    <property type="molecule type" value="Genomic_DNA"/>
</dbReference>
<keyword evidence="1 3" id="KW-0808">Transferase</keyword>
<dbReference type="Proteomes" id="UP000076959">
    <property type="component" value="Unassembled WGS sequence"/>
</dbReference>
<dbReference type="SUPFAM" id="SSF53335">
    <property type="entry name" value="S-adenosyl-L-methionine-dependent methyltransferases"/>
    <property type="match status" value="1"/>
</dbReference>
<comment type="caution">
    <text evidence="3">The sequence shown here is derived from an EMBL/GenBank/DDBJ whole genome shotgun (WGS) entry which is preliminary data.</text>
</comment>
<dbReference type="Gene3D" id="3.40.50.150">
    <property type="entry name" value="Vaccinia Virus protein VP39"/>
    <property type="match status" value="1"/>
</dbReference>
<dbReference type="CDD" id="cd02440">
    <property type="entry name" value="AdoMet_MTases"/>
    <property type="match status" value="1"/>
</dbReference>
<dbReference type="Pfam" id="PF13649">
    <property type="entry name" value="Methyltransf_25"/>
    <property type="match status" value="1"/>
</dbReference>
<sequence>MFGRPRGVLGRMGGVIMSRVNRDAAAQVIKLLDVRPNDKVLEVGFGPGVGIQLALERITDGWVAGIDQSPEMVRQAAARNASALRDAKADLRYGSVERLPFADEMFDKAFAINSMQVWGDARTGLREVWRVLKSGGNLALCFTVNSGQSKDGIVESLAAAGFAQVRMADQAKLFCAIAIKP</sequence>
<dbReference type="STRING" id="1505087.AYJ54_33865"/>
<gene>
    <name evidence="3" type="ORF">AYJ54_33865</name>
</gene>
<accession>A0A176YA74</accession>
<dbReference type="PANTHER" id="PTHR44068:SF1">
    <property type="entry name" value="HYPOTHETICAL LOC100005854"/>
    <property type="match status" value="1"/>
</dbReference>
<protein>
    <submittedName>
        <fullName evidence="3">Methyltransferase type 11</fullName>
    </submittedName>
</protein>
<dbReference type="PANTHER" id="PTHR44068">
    <property type="entry name" value="ZGC:194242"/>
    <property type="match status" value="1"/>
</dbReference>
<keyword evidence="4" id="KW-1185">Reference proteome</keyword>
<dbReference type="InterPro" id="IPR050447">
    <property type="entry name" value="Erg6_SMT_methyltransf"/>
</dbReference>
<proteinExistence type="predicted"/>
<dbReference type="InterPro" id="IPR041698">
    <property type="entry name" value="Methyltransf_25"/>
</dbReference>
<evidence type="ECO:0000259" key="2">
    <source>
        <dbReference type="Pfam" id="PF13649"/>
    </source>
</evidence>
<evidence type="ECO:0000256" key="1">
    <source>
        <dbReference type="ARBA" id="ARBA00022679"/>
    </source>
</evidence>
<keyword evidence="3" id="KW-0489">Methyltransferase</keyword>
<organism evidence="3 4">
    <name type="scientific">Bradyrhizobium centrolobii</name>
    <dbReference type="NCBI Taxonomy" id="1505087"/>
    <lineage>
        <taxon>Bacteria</taxon>
        <taxon>Pseudomonadati</taxon>
        <taxon>Pseudomonadota</taxon>
        <taxon>Alphaproteobacteria</taxon>
        <taxon>Hyphomicrobiales</taxon>
        <taxon>Nitrobacteraceae</taxon>
        <taxon>Bradyrhizobium</taxon>
    </lineage>
</organism>
<evidence type="ECO:0000313" key="4">
    <source>
        <dbReference type="Proteomes" id="UP000076959"/>
    </source>
</evidence>
<evidence type="ECO:0000313" key="3">
    <source>
        <dbReference type="EMBL" id="OAE99054.1"/>
    </source>
</evidence>
<dbReference type="GO" id="GO:0016126">
    <property type="term" value="P:sterol biosynthetic process"/>
    <property type="evidence" value="ECO:0007669"/>
    <property type="project" value="TreeGrafter"/>
</dbReference>